<dbReference type="EMBL" id="MN740919">
    <property type="protein sequence ID" value="QHU17876.1"/>
    <property type="molecule type" value="Genomic_DNA"/>
</dbReference>
<dbReference type="Pfam" id="PF04193">
    <property type="entry name" value="PQ-loop"/>
    <property type="match status" value="1"/>
</dbReference>
<evidence type="ECO:0000256" key="5">
    <source>
        <dbReference type="SAM" id="Phobius"/>
    </source>
</evidence>
<evidence type="ECO:0000256" key="3">
    <source>
        <dbReference type="ARBA" id="ARBA00022989"/>
    </source>
</evidence>
<dbReference type="GO" id="GO:0016020">
    <property type="term" value="C:membrane"/>
    <property type="evidence" value="ECO:0007669"/>
    <property type="project" value="UniProtKB-SubCell"/>
</dbReference>
<dbReference type="AlphaFoldDB" id="A0A6C0KL35"/>
<keyword evidence="2 5" id="KW-0812">Transmembrane</keyword>
<protein>
    <recommendedName>
        <fullName evidence="7">MtN3 and saliva related transmembrane protein</fullName>
    </recommendedName>
</protein>
<evidence type="ECO:0000256" key="2">
    <source>
        <dbReference type="ARBA" id="ARBA00022692"/>
    </source>
</evidence>
<accession>A0A6C0KL35</accession>
<dbReference type="Gene3D" id="1.20.1280.290">
    <property type="match status" value="1"/>
</dbReference>
<comment type="subcellular location">
    <subcellularLocation>
        <location evidence="1">Membrane</location>
        <topology evidence="1">Multi-pass membrane protein</topology>
    </subcellularLocation>
</comment>
<reference evidence="6" key="1">
    <citation type="journal article" date="2020" name="Nature">
        <title>Giant virus diversity and host interactions through global metagenomics.</title>
        <authorList>
            <person name="Schulz F."/>
            <person name="Roux S."/>
            <person name="Paez-Espino D."/>
            <person name="Jungbluth S."/>
            <person name="Walsh D.A."/>
            <person name="Denef V.J."/>
            <person name="McMahon K.D."/>
            <person name="Konstantinidis K.T."/>
            <person name="Eloe-Fadrosh E.A."/>
            <person name="Kyrpides N.C."/>
            <person name="Woyke T."/>
        </authorList>
    </citation>
    <scope>NUCLEOTIDE SEQUENCE</scope>
    <source>
        <strain evidence="6">GVMAG-S-3300012919-55</strain>
    </source>
</reference>
<proteinExistence type="predicted"/>
<evidence type="ECO:0000313" key="6">
    <source>
        <dbReference type="EMBL" id="QHU17876.1"/>
    </source>
</evidence>
<evidence type="ECO:0000256" key="4">
    <source>
        <dbReference type="ARBA" id="ARBA00023136"/>
    </source>
</evidence>
<feature type="transmembrane region" description="Helical" evidence="5">
    <location>
        <begin position="36"/>
        <end position="56"/>
    </location>
</feature>
<feature type="transmembrane region" description="Helical" evidence="5">
    <location>
        <begin position="6"/>
        <end position="24"/>
    </location>
</feature>
<evidence type="ECO:0008006" key="7">
    <source>
        <dbReference type="Google" id="ProtNLM"/>
    </source>
</evidence>
<evidence type="ECO:0000256" key="1">
    <source>
        <dbReference type="ARBA" id="ARBA00004141"/>
    </source>
</evidence>
<keyword evidence="3 5" id="KW-1133">Transmembrane helix</keyword>
<organism evidence="6">
    <name type="scientific">viral metagenome</name>
    <dbReference type="NCBI Taxonomy" id="1070528"/>
    <lineage>
        <taxon>unclassified sequences</taxon>
        <taxon>metagenomes</taxon>
        <taxon>organismal metagenomes</taxon>
    </lineage>
</organism>
<keyword evidence="4 5" id="KW-0472">Membrane</keyword>
<sequence>MVHHDIIGYIGCAFLFVSFIPQTYKLIQQNENIQQVSNIFIFFILCASFFMGIYAYEIKAYPVLIANISVFLNNIIILCIYLFKKNKANIEEKDNGILV</sequence>
<dbReference type="InterPro" id="IPR006603">
    <property type="entry name" value="PQ-loop_rpt"/>
</dbReference>
<name>A0A6C0KL35_9ZZZZ</name>
<feature type="transmembrane region" description="Helical" evidence="5">
    <location>
        <begin position="62"/>
        <end position="83"/>
    </location>
</feature>